<gene>
    <name evidence="2" type="ORF">OIDMADRAFT_169797</name>
</gene>
<evidence type="ECO:0000259" key="1">
    <source>
        <dbReference type="Pfam" id="PF06985"/>
    </source>
</evidence>
<dbReference type="AlphaFoldDB" id="A0A0C3CDK6"/>
<reference evidence="3" key="2">
    <citation type="submission" date="2015-01" db="EMBL/GenBank/DDBJ databases">
        <title>Evolutionary Origins and Diversification of the Mycorrhizal Mutualists.</title>
        <authorList>
            <consortium name="DOE Joint Genome Institute"/>
            <consortium name="Mycorrhizal Genomics Consortium"/>
            <person name="Kohler A."/>
            <person name="Kuo A."/>
            <person name="Nagy L.G."/>
            <person name="Floudas D."/>
            <person name="Copeland A."/>
            <person name="Barry K.W."/>
            <person name="Cichocki N."/>
            <person name="Veneault-Fourrey C."/>
            <person name="LaButti K."/>
            <person name="Lindquist E.A."/>
            <person name="Lipzen A."/>
            <person name="Lundell T."/>
            <person name="Morin E."/>
            <person name="Murat C."/>
            <person name="Riley R."/>
            <person name="Ohm R."/>
            <person name="Sun H."/>
            <person name="Tunlid A."/>
            <person name="Henrissat B."/>
            <person name="Grigoriev I.V."/>
            <person name="Hibbett D.S."/>
            <person name="Martin F."/>
        </authorList>
    </citation>
    <scope>NUCLEOTIDE SEQUENCE [LARGE SCALE GENOMIC DNA]</scope>
    <source>
        <strain evidence="3">Zn</strain>
    </source>
</reference>
<dbReference type="Pfam" id="PF06985">
    <property type="entry name" value="HET"/>
    <property type="match status" value="1"/>
</dbReference>
<dbReference type="InParanoid" id="A0A0C3CDK6"/>
<sequence length="615" mass="69338">MDADEPTVSPGSINLNLILRWKRTCEATHGAVCNTRNSDYMTRQLQTINLVDVETLSLVTTSTSTKFVALSYVWGSVPMFKTQTSTIHLLRTPGSLSSTNSNLIIPATIRDAIYLTRKLGEKYLWVDCLCIVQDADSMEQSLKAMAAIYASAEFTIVDAAGQNANYGLEVIRSTSQHHILPDNRGAGNRLTTCQEQRDGYPWASTWDSRGWTFQESLFSRRLLVFDGVMSWVCGRCIWLEEAGDLFFPQILEEKAIGWPLERDHLGIPVGLMSILPKLPDLGCWGNLVENFSMRELTYERDIVNAFAGATEITSSTFPGRIFKGLPVFFFDIAILWQPDEAISRRSSDNDHKFPSWSWTGWKGSISCLASWGPFQAGLYRSSGHRSDWVSVVQLRPVAKWYKISSLEISHVIPIQSDFYRYQAFRDRVDEDLPAGWCRHEHTDGAYFTTQEHMPGFRYGYSLPIRTHPELNCNDEFGHILWCTASRALACFGEIKEDIWSRPLIELVASTGQIIGSLRLHSLGEMSTTKGDICELIAISLGELKDHERVQGELSRESPSEWAIGEWEMSAGGYDIFYNVMWIGWNEDVACRKGLGKVGKEAWSCMQPSLTSFKLG</sequence>
<reference evidence="2 3" key="1">
    <citation type="submission" date="2014-04" db="EMBL/GenBank/DDBJ databases">
        <authorList>
            <consortium name="DOE Joint Genome Institute"/>
            <person name="Kuo A."/>
            <person name="Martino E."/>
            <person name="Perotto S."/>
            <person name="Kohler A."/>
            <person name="Nagy L.G."/>
            <person name="Floudas D."/>
            <person name="Copeland A."/>
            <person name="Barry K.W."/>
            <person name="Cichocki N."/>
            <person name="Veneault-Fourrey C."/>
            <person name="LaButti K."/>
            <person name="Lindquist E.A."/>
            <person name="Lipzen A."/>
            <person name="Lundell T."/>
            <person name="Morin E."/>
            <person name="Murat C."/>
            <person name="Sun H."/>
            <person name="Tunlid A."/>
            <person name="Henrissat B."/>
            <person name="Grigoriev I.V."/>
            <person name="Hibbett D.S."/>
            <person name="Martin F."/>
            <person name="Nordberg H.P."/>
            <person name="Cantor M.N."/>
            <person name="Hua S.X."/>
        </authorList>
    </citation>
    <scope>NUCLEOTIDE SEQUENCE [LARGE SCALE GENOMIC DNA]</scope>
    <source>
        <strain evidence="2 3">Zn</strain>
    </source>
</reference>
<dbReference type="Proteomes" id="UP000054321">
    <property type="component" value="Unassembled WGS sequence"/>
</dbReference>
<evidence type="ECO:0000313" key="3">
    <source>
        <dbReference type="Proteomes" id="UP000054321"/>
    </source>
</evidence>
<dbReference type="PANTHER" id="PTHR33112">
    <property type="entry name" value="DOMAIN PROTEIN, PUTATIVE-RELATED"/>
    <property type="match status" value="1"/>
</dbReference>
<proteinExistence type="predicted"/>
<evidence type="ECO:0000313" key="2">
    <source>
        <dbReference type="EMBL" id="KIM97023.1"/>
    </source>
</evidence>
<keyword evidence="3" id="KW-1185">Reference proteome</keyword>
<dbReference type="EMBL" id="KN832883">
    <property type="protein sequence ID" value="KIM97023.1"/>
    <property type="molecule type" value="Genomic_DNA"/>
</dbReference>
<dbReference type="InterPro" id="IPR010730">
    <property type="entry name" value="HET"/>
</dbReference>
<name>A0A0C3CDK6_OIDMZ</name>
<organism evidence="2 3">
    <name type="scientific">Oidiodendron maius (strain Zn)</name>
    <dbReference type="NCBI Taxonomy" id="913774"/>
    <lineage>
        <taxon>Eukaryota</taxon>
        <taxon>Fungi</taxon>
        <taxon>Dikarya</taxon>
        <taxon>Ascomycota</taxon>
        <taxon>Pezizomycotina</taxon>
        <taxon>Leotiomycetes</taxon>
        <taxon>Leotiomycetes incertae sedis</taxon>
        <taxon>Myxotrichaceae</taxon>
        <taxon>Oidiodendron</taxon>
    </lineage>
</organism>
<dbReference type="HOGENOM" id="CLU_003953_2_2_1"/>
<dbReference type="STRING" id="913774.A0A0C3CDK6"/>
<protein>
    <recommendedName>
        <fullName evidence="1">Heterokaryon incompatibility domain-containing protein</fullName>
    </recommendedName>
</protein>
<feature type="domain" description="Heterokaryon incompatibility" evidence="1">
    <location>
        <begin position="67"/>
        <end position="215"/>
    </location>
</feature>
<accession>A0A0C3CDK6</accession>
<dbReference type="OrthoDB" id="5428863at2759"/>
<dbReference type="PANTHER" id="PTHR33112:SF1">
    <property type="entry name" value="HETEROKARYON INCOMPATIBILITY DOMAIN-CONTAINING PROTEIN"/>
    <property type="match status" value="1"/>
</dbReference>